<gene>
    <name evidence="1" type="ORF">QWI16_13075</name>
</gene>
<proteinExistence type="predicted"/>
<name>A0ABT8TG93_9GAMM</name>
<dbReference type="Pfam" id="PF01263">
    <property type="entry name" value="Aldose_epim"/>
    <property type="match status" value="1"/>
</dbReference>
<comment type="caution">
    <text evidence="1">The sequence shown here is derived from an EMBL/GenBank/DDBJ whole genome shotgun (WGS) entry which is preliminary data.</text>
</comment>
<evidence type="ECO:0000313" key="1">
    <source>
        <dbReference type="EMBL" id="MDO3383105.1"/>
    </source>
</evidence>
<dbReference type="Gene3D" id="2.70.98.10">
    <property type="match status" value="1"/>
</dbReference>
<organism evidence="1 2">
    <name type="scientific">Gilvimarinus algae</name>
    <dbReference type="NCBI Taxonomy" id="3058037"/>
    <lineage>
        <taxon>Bacteria</taxon>
        <taxon>Pseudomonadati</taxon>
        <taxon>Pseudomonadota</taxon>
        <taxon>Gammaproteobacteria</taxon>
        <taxon>Cellvibrionales</taxon>
        <taxon>Cellvibrionaceae</taxon>
        <taxon>Gilvimarinus</taxon>
    </lineage>
</organism>
<dbReference type="InterPro" id="IPR008183">
    <property type="entry name" value="Aldose_1/G6P_1-epimerase"/>
</dbReference>
<dbReference type="InterPro" id="IPR011013">
    <property type="entry name" value="Gal_mutarotase_sf_dom"/>
</dbReference>
<accession>A0ABT8TG93</accession>
<dbReference type="EMBL" id="JAULRT010000060">
    <property type="protein sequence ID" value="MDO3383105.1"/>
    <property type="molecule type" value="Genomic_DNA"/>
</dbReference>
<dbReference type="RefSeq" id="WP_302713815.1">
    <property type="nucleotide sequence ID" value="NZ_JAULRT010000060.1"/>
</dbReference>
<dbReference type="InterPro" id="IPR014718">
    <property type="entry name" value="GH-type_carb-bd"/>
</dbReference>
<keyword evidence="2" id="KW-1185">Reference proteome</keyword>
<dbReference type="Proteomes" id="UP001168380">
    <property type="component" value="Unassembled WGS sequence"/>
</dbReference>
<dbReference type="PANTHER" id="PTHR10091:SF0">
    <property type="entry name" value="GALACTOSE MUTAROTASE"/>
    <property type="match status" value="1"/>
</dbReference>
<protein>
    <submittedName>
        <fullName evidence="1">Aldose epimerase</fullName>
    </submittedName>
</protein>
<dbReference type="PANTHER" id="PTHR10091">
    <property type="entry name" value="ALDOSE-1-EPIMERASE"/>
    <property type="match status" value="1"/>
</dbReference>
<dbReference type="SUPFAM" id="SSF74650">
    <property type="entry name" value="Galactose mutarotase-like"/>
    <property type="match status" value="1"/>
</dbReference>
<reference evidence="1" key="1">
    <citation type="submission" date="2023-07" db="EMBL/GenBank/DDBJ databases">
        <title>Gilvimarinus algae sp. nov., isolated from the surface of Kelp.</title>
        <authorList>
            <person name="Sun Y.Y."/>
            <person name="Gong Y."/>
            <person name="Du Z.J."/>
        </authorList>
    </citation>
    <scope>NUCLEOTIDE SEQUENCE</scope>
    <source>
        <strain evidence="1">SDUM040014</strain>
    </source>
</reference>
<evidence type="ECO:0000313" key="2">
    <source>
        <dbReference type="Proteomes" id="UP001168380"/>
    </source>
</evidence>
<sequence length="306" mass="32746">MPSSAFELTAGEASLSLVPGCGGLIHALVLPTAVGPRNVIAGVDPSEWQDNPGYRGSVLFPFPNRLRDGRYRFAGREYQFLVNEQATGTALHGFLYRTPAEVLRGGGDDEAQTVTLVYACDATEPGYPFSARVSMTYTLCASGGLSVEMSVENRDSRAIPVGMGWHPYYTLGVRLDACRLELPPVERVLVDKRMLPTGERVSDTRFAGGGALQEVVLDDCFDLGSEPGRAAAVFTSRTAGFGLELWQETGPGALNFMQLYTPPDRQSLAVEPMSCGIDALNTGDGLRILEPGQSVSGTFGVRVIGC</sequence>